<reference evidence="4 5" key="2">
    <citation type="submission" date="2024-09" db="EMBL/GenBank/DDBJ databases">
        <title>Draft genome sequence of Candidatus Magnetaquicoccaceae bacterium FCR-1.</title>
        <authorList>
            <person name="Shimoshige H."/>
            <person name="Shimamura S."/>
            <person name="Taoka A."/>
            <person name="Kobayashi H."/>
            <person name="Maekawa T."/>
        </authorList>
    </citation>
    <scope>NUCLEOTIDE SEQUENCE [LARGE SCALE GENOMIC DNA]</scope>
    <source>
        <strain evidence="4 5">FCR-1</strain>
    </source>
</reference>
<reference evidence="4 5" key="1">
    <citation type="submission" date="2024-05" db="EMBL/GenBank/DDBJ databases">
        <authorList>
            <consortium name="Candidatus Magnetaquicoccaceae bacterium FCR-1 genome sequencing consortium"/>
            <person name="Shimoshige H."/>
            <person name="Shimamura S."/>
            <person name="Taoka A."/>
            <person name="Kobayashi H."/>
            <person name="Maekawa T."/>
        </authorList>
    </citation>
    <scope>NUCLEOTIDE SEQUENCE [LARGE SCALE GENOMIC DNA]</scope>
    <source>
        <strain evidence="4 5">FCR-1</strain>
    </source>
</reference>
<comment type="caution">
    <text evidence="4">The sequence shown here is derived from an EMBL/GenBank/DDBJ whole genome shotgun (WGS) entry which is preliminary data.</text>
</comment>
<dbReference type="Pfam" id="PF13508">
    <property type="entry name" value="Acetyltransf_7"/>
    <property type="match status" value="1"/>
</dbReference>
<proteinExistence type="predicted"/>
<keyword evidence="5" id="KW-1185">Reference proteome</keyword>
<dbReference type="InterPro" id="IPR000182">
    <property type="entry name" value="GNAT_dom"/>
</dbReference>
<evidence type="ECO:0000313" key="5">
    <source>
        <dbReference type="Proteomes" id="UP001628193"/>
    </source>
</evidence>
<organism evidence="4 5">
    <name type="scientific">Candidatus Magnetaquiglobus chichijimensis</name>
    <dbReference type="NCBI Taxonomy" id="3141448"/>
    <lineage>
        <taxon>Bacteria</taxon>
        <taxon>Pseudomonadati</taxon>
        <taxon>Pseudomonadota</taxon>
        <taxon>Magnetococcia</taxon>
        <taxon>Magnetococcales</taxon>
        <taxon>Candidatus Magnetaquicoccaceae</taxon>
        <taxon>Candidatus Magnetaquiglobus</taxon>
    </lineage>
</organism>
<keyword evidence="2" id="KW-0012">Acyltransferase</keyword>
<dbReference type="InterPro" id="IPR016181">
    <property type="entry name" value="Acyl_CoA_acyltransferase"/>
</dbReference>
<dbReference type="SUPFAM" id="SSF55729">
    <property type="entry name" value="Acyl-CoA N-acyltransferases (Nat)"/>
    <property type="match status" value="1"/>
</dbReference>
<dbReference type="InterPro" id="IPR050832">
    <property type="entry name" value="Bact_Acetyltransf"/>
</dbReference>
<gene>
    <name evidence="4" type="ORF">SIID45300_00572</name>
</gene>
<protein>
    <recommendedName>
        <fullName evidence="3">N-acetyltransferase domain-containing protein</fullName>
    </recommendedName>
</protein>
<evidence type="ECO:0000313" key="4">
    <source>
        <dbReference type="EMBL" id="GAB0056267.1"/>
    </source>
</evidence>
<dbReference type="RefSeq" id="WP_420903980.1">
    <property type="nucleotide sequence ID" value="NZ_BAAFGK010000002.1"/>
</dbReference>
<dbReference type="Proteomes" id="UP001628193">
    <property type="component" value="Unassembled WGS sequence"/>
</dbReference>
<evidence type="ECO:0000259" key="3">
    <source>
        <dbReference type="PROSITE" id="PS51186"/>
    </source>
</evidence>
<sequence length="174" mass="19496">MLPGVQSLPEGLRLRPATSADAAFLASLYRSTRWDLRLVDAEHERIESLIDFQQQAQTSGYGESHPDAFTFIVEKLGDRIGRVMVLFGEQEVRILDISLIPAVQGRGLGGAVLQALQRAAEQVKTPLTLCVWRLNPEARQFYVSLGFQRVSLDAVMEQLVWLPSLLRQGRPVNR</sequence>
<feature type="domain" description="N-acetyltransferase" evidence="3">
    <location>
        <begin position="12"/>
        <end position="167"/>
    </location>
</feature>
<dbReference type="Gene3D" id="3.40.630.30">
    <property type="match status" value="1"/>
</dbReference>
<evidence type="ECO:0000256" key="1">
    <source>
        <dbReference type="ARBA" id="ARBA00022679"/>
    </source>
</evidence>
<dbReference type="EMBL" id="BAAFGK010000002">
    <property type="protein sequence ID" value="GAB0056267.1"/>
    <property type="molecule type" value="Genomic_DNA"/>
</dbReference>
<name>A0ABQ0C5X6_9PROT</name>
<dbReference type="PROSITE" id="PS51186">
    <property type="entry name" value="GNAT"/>
    <property type="match status" value="1"/>
</dbReference>
<keyword evidence="1" id="KW-0808">Transferase</keyword>
<dbReference type="PANTHER" id="PTHR43877">
    <property type="entry name" value="AMINOALKYLPHOSPHONATE N-ACETYLTRANSFERASE-RELATED-RELATED"/>
    <property type="match status" value="1"/>
</dbReference>
<accession>A0ABQ0C5X6</accession>
<evidence type="ECO:0000256" key="2">
    <source>
        <dbReference type="ARBA" id="ARBA00023315"/>
    </source>
</evidence>